<gene>
    <name evidence="2" type="ORF">CLORY_23520</name>
</gene>
<feature type="domain" description="YgjP-like metallopeptidase" evidence="1">
    <location>
        <begin position="21"/>
        <end position="234"/>
    </location>
</feature>
<proteinExistence type="predicted"/>
<protein>
    <recommendedName>
        <fullName evidence="1">YgjP-like metallopeptidase domain-containing protein</fullName>
    </recommendedName>
</protein>
<name>A0A1V4IMQ2_9CLOT</name>
<dbReference type="Proteomes" id="UP000190080">
    <property type="component" value="Unassembled WGS sequence"/>
</dbReference>
<dbReference type="Gene3D" id="3.30.2010.10">
    <property type="entry name" value="Metalloproteases ('zincins'), catalytic domain"/>
    <property type="match status" value="1"/>
</dbReference>
<evidence type="ECO:0000313" key="3">
    <source>
        <dbReference type="Proteomes" id="UP000190080"/>
    </source>
</evidence>
<organism evidence="2 3">
    <name type="scientific">Clostridium oryzae</name>
    <dbReference type="NCBI Taxonomy" id="1450648"/>
    <lineage>
        <taxon>Bacteria</taxon>
        <taxon>Bacillati</taxon>
        <taxon>Bacillota</taxon>
        <taxon>Clostridia</taxon>
        <taxon>Eubacteriales</taxon>
        <taxon>Clostridiaceae</taxon>
        <taxon>Clostridium</taxon>
    </lineage>
</organism>
<dbReference type="RefSeq" id="WP_169911605.1">
    <property type="nucleotide sequence ID" value="NZ_MZGV01000023.1"/>
</dbReference>
<dbReference type="CDD" id="cd07344">
    <property type="entry name" value="M48_yhfN_like"/>
    <property type="match status" value="1"/>
</dbReference>
<dbReference type="InterPro" id="IPR053136">
    <property type="entry name" value="UTP_pyrophosphatase-like"/>
</dbReference>
<accession>A0A1V4IMQ2</accession>
<dbReference type="InterPro" id="IPR002725">
    <property type="entry name" value="YgjP-like_metallopeptidase"/>
</dbReference>
<dbReference type="PANTHER" id="PTHR30399:SF1">
    <property type="entry name" value="UTP PYROPHOSPHATASE"/>
    <property type="match status" value="1"/>
</dbReference>
<dbReference type="PANTHER" id="PTHR30399">
    <property type="entry name" value="UNCHARACTERIZED PROTEIN YGJP"/>
    <property type="match status" value="1"/>
</dbReference>
<dbReference type="AlphaFoldDB" id="A0A1V4IMQ2"/>
<dbReference type="EMBL" id="MZGV01000023">
    <property type="protein sequence ID" value="OPJ61312.1"/>
    <property type="molecule type" value="Genomic_DNA"/>
</dbReference>
<dbReference type="Pfam" id="PF01863">
    <property type="entry name" value="YgjP-like"/>
    <property type="match status" value="1"/>
</dbReference>
<evidence type="ECO:0000313" key="2">
    <source>
        <dbReference type="EMBL" id="OPJ61312.1"/>
    </source>
</evidence>
<sequence>MENINLDNTIIYYKVIKSKRKTCAIQIDIKGNVVVKVPMQYNKIHIELFLQQNKSWLVGKISKVEFLNKNYENRNYTQGEEFFYLGNRLPLHIEKIEGSSLALAMKEDGFYAKLGESITVSTRKNHIKQALILLYKKAARRVLMQKTEYFSSIIGVNFNKIFIKEQKTLWGSCSYINNINYNWKIIMAPEKIVDYLVVHELCHIKFRNHSKEYWNEVGKYLPDYKHRRKWLKENGRMLDLDRKIRN</sequence>
<evidence type="ECO:0000259" key="1">
    <source>
        <dbReference type="Pfam" id="PF01863"/>
    </source>
</evidence>
<keyword evidence="3" id="KW-1185">Reference proteome</keyword>
<comment type="caution">
    <text evidence="2">The sequence shown here is derived from an EMBL/GenBank/DDBJ whole genome shotgun (WGS) entry which is preliminary data.</text>
</comment>
<reference evidence="2 3" key="1">
    <citation type="submission" date="2017-03" db="EMBL/GenBank/DDBJ databases">
        <title>Genome sequence of Clostridium oryzae DSM 28571.</title>
        <authorList>
            <person name="Poehlein A."/>
            <person name="Daniel R."/>
        </authorList>
    </citation>
    <scope>NUCLEOTIDE SEQUENCE [LARGE SCALE GENOMIC DNA]</scope>
    <source>
        <strain evidence="2 3">DSM 28571</strain>
    </source>
</reference>